<dbReference type="Pfam" id="PF01025">
    <property type="entry name" value="GrpE"/>
    <property type="match status" value="1"/>
</dbReference>
<evidence type="ECO:0000256" key="1">
    <source>
        <dbReference type="ARBA" id="ARBA00009054"/>
    </source>
</evidence>
<dbReference type="Gene3D" id="3.90.20.20">
    <property type="match status" value="1"/>
</dbReference>
<gene>
    <name evidence="6" type="ORF">LODBEIA_P09040</name>
</gene>
<dbReference type="HAMAP" id="MF_01151">
    <property type="entry name" value="GrpE"/>
    <property type="match status" value="1"/>
</dbReference>
<evidence type="ECO:0000256" key="4">
    <source>
        <dbReference type="RuleBase" id="RU004478"/>
    </source>
</evidence>
<comment type="function">
    <text evidence="3">Essential component of the PAM complex, a complex required for the translocation of transit peptide-containing proteins from the inner membrane into the mitochondrial matrix in an ATP-dependent manner.</text>
</comment>
<sequence length="215" mass="24045">MRFNSTKASGSSSSESESAEAAKASETAESQEASGPAKPAEGEPAEAEPVENPEITELREKLEKKDKDLAAMRNHYTRAKADFRHLQEMTKVEVQKAKDFALQKFAKELLESVDNFDLALKNVKEETLKTSEEVKNLYDGVDMTRNIFEKTLGKYGISKIEPLDQPFDPNLHEAIFEVAQPDKHPGTVFFVQQNGYTLNDRVLRPAKVGVVKVEE</sequence>
<dbReference type="PRINTS" id="PR00773">
    <property type="entry name" value="GRPEPROTEIN"/>
</dbReference>
<keyword evidence="2 3" id="KW-0143">Chaperone</keyword>
<evidence type="ECO:0000256" key="3">
    <source>
        <dbReference type="RuleBase" id="RU000640"/>
    </source>
</evidence>
<reference evidence="6 7" key="1">
    <citation type="submission" date="2024-03" db="EMBL/GenBank/DDBJ databases">
        <authorList>
            <person name="Brejova B."/>
        </authorList>
    </citation>
    <scope>NUCLEOTIDE SEQUENCE [LARGE SCALE GENOMIC DNA]</scope>
    <source>
        <strain evidence="6 7">CBS 14171</strain>
    </source>
</reference>
<dbReference type="GeneID" id="92206100"/>
<feature type="compositionally biased region" description="Low complexity" evidence="5">
    <location>
        <begin position="1"/>
        <end position="39"/>
    </location>
</feature>
<evidence type="ECO:0000313" key="6">
    <source>
        <dbReference type="EMBL" id="CAK9436346.1"/>
    </source>
</evidence>
<keyword evidence="3" id="KW-0496">Mitochondrion</keyword>
<protein>
    <recommendedName>
        <fullName evidence="3">GrpE protein homolog</fullName>
    </recommendedName>
</protein>
<comment type="similarity">
    <text evidence="1 4">Belongs to the GrpE family.</text>
</comment>
<dbReference type="InterPro" id="IPR013805">
    <property type="entry name" value="GrpE_CC"/>
</dbReference>
<evidence type="ECO:0000313" key="7">
    <source>
        <dbReference type="Proteomes" id="UP001497383"/>
    </source>
</evidence>
<evidence type="ECO:0000256" key="5">
    <source>
        <dbReference type="SAM" id="MobiDB-lite"/>
    </source>
</evidence>
<feature type="region of interest" description="Disordered" evidence="5">
    <location>
        <begin position="1"/>
        <end position="66"/>
    </location>
</feature>
<dbReference type="EMBL" id="OZ022405">
    <property type="protein sequence ID" value="CAK9436346.1"/>
    <property type="molecule type" value="Genomic_DNA"/>
</dbReference>
<dbReference type="PANTHER" id="PTHR21237:SF23">
    <property type="entry name" value="GRPE PROTEIN HOMOLOG, MITOCHONDRIAL"/>
    <property type="match status" value="1"/>
</dbReference>
<dbReference type="CDD" id="cd00446">
    <property type="entry name" value="GrpE"/>
    <property type="match status" value="1"/>
</dbReference>
<dbReference type="Gene3D" id="2.30.22.10">
    <property type="entry name" value="Head domain of nucleotide exchange factor GrpE"/>
    <property type="match status" value="1"/>
</dbReference>
<proteinExistence type="inferred from homology"/>
<dbReference type="PANTHER" id="PTHR21237">
    <property type="entry name" value="GRPE PROTEIN"/>
    <property type="match status" value="1"/>
</dbReference>
<feature type="compositionally biased region" description="Basic and acidic residues" evidence="5">
    <location>
        <begin position="56"/>
        <end position="66"/>
    </location>
</feature>
<keyword evidence="7" id="KW-1185">Reference proteome</keyword>
<dbReference type="SUPFAM" id="SSF58014">
    <property type="entry name" value="Coiled-coil domain of nucleotide exchange factor GrpE"/>
    <property type="match status" value="1"/>
</dbReference>
<name>A0ABP0ZHQ4_9ASCO</name>
<dbReference type="PROSITE" id="PS01071">
    <property type="entry name" value="GRPE"/>
    <property type="match status" value="1"/>
</dbReference>
<dbReference type="Proteomes" id="UP001497383">
    <property type="component" value="Chromosome 1"/>
</dbReference>
<comment type="subcellular location">
    <subcellularLocation>
        <location evidence="3">Mitochondrion matrix</location>
    </subcellularLocation>
</comment>
<evidence type="ECO:0000256" key="2">
    <source>
        <dbReference type="ARBA" id="ARBA00023186"/>
    </source>
</evidence>
<dbReference type="RefSeq" id="XP_066827842.1">
    <property type="nucleotide sequence ID" value="XM_066976876.1"/>
</dbReference>
<accession>A0ABP0ZHQ4</accession>
<dbReference type="InterPro" id="IPR009012">
    <property type="entry name" value="GrpE_head"/>
</dbReference>
<dbReference type="SUPFAM" id="SSF51064">
    <property type="entry name" value="Head domain of nucleotide exchange factor GrpE"/>
    <property type="match status" value="1"/>
</dbReference>
<organism evidence="6 7">
    <name type="scientific">Lodderomyces beijingensis</name>
    <dbReference type="NCBI Taxonomy" id="1775926"/>
    <lineage>
        <taxon>Eukaryota</taxon>
        <taxon>Fungi</taxon>
        <taxon>Dikarya</taxon>
        <taxon>Ascomycota</taxon>
        <taxon>Saccharomycotina</taxon>
        <taxon>Pichiomycetes</taxon>
        <taxon>Debaryomycetaceae</taxon>
        <taxon>Candida/Lodderomyces clade</taxon>
        <taxon>Lodderomyces</taxon>
    </lineage>
</organism>
<dbReference type="InterPro" id="IPR000740">
    <property type="entry name" value="GrpE"/>
</dbReference>